<evidence type="ECO:0000313" key="3">
    <source>
        <dbReference type="Proteomes" id="UP000203464"/>
    </source>
</evidence>
<gene>
    <name evidence="2" type="ORF">OCA8868_00766</name>
</gene>
<feature type="chain" id="PRO_5012376008" evidence="1">
    <location>
        <begin position="24"/>
        <end position="132"/>
    </location>
</feature>
<dbReference type="Pfam" id="PF17267">
    <property type="entry name" value="DUF5333"/>
    <property type="match status" value="1"/>
</dbReference>
<protein>
    <submittedName>
        <fullName evidence="2">Uncharacterized protein</fullName>
    </submittedName>
</protein>
<dbReference type="RefSeq" id="WP_093995176.1">
    <property type="nucleotide sequence ID" value="NZ_FXYD01000001.1"/>
</dbReference>
<organism evidence="2 3">
    <name type="scientific">Octadecabacter ascidiaceicola</name>
    <dbReference type="NCBI Taxonomy" id="1655543"/>
    <lineage>
        <taxon>Bacteria</taxon>
        <taxon>Pseudomonadati</taxon>
        <taxon>Pseudomonadota</taxon>
        <taxon>Alphaproteobacteria</taxon>
        <taxon>Rhodobacterales</taxon>
        <taxon>Roseobacteraceae</taxon>
        <taxon>Octadecabacter</taxon>
    </lineage>
</organism>
<dbReference type="InterPro" id="IPR020349">
    <property type="entry name" value="Uncharacterised_14.7kDa"/>
</dbReference>
<dbReference type="EMBL" id="FXYD01000001">
    <property type="protein sequence ID" value="SMX32558.1"/>
    <property type="molecule type" value="Genomic_DNA"/>
</dbReference>
<evidence type="ECO:0000256" key="1">
    <source>
        <dbReference type="SAM" id="SignalP"/>
    </source>
</evidence>
<sequence length="132" mass="14222">MKTKTTWAAATSIALILGNSVTADPSNVEHVTEGLIAAGMAVELDDHCGDVKVRLVRGINFLQGLQRDLEDLGYSDAEIDQYIDNDVEKARLEGIARERLNALGVRTGDPATYCAVARAQIAQGTQVGRLLR</sequence>
<name>A0A238JPF4_9RHOB</name>
<accession>A0A238JPF4</accession>
<dbReference type="AlphaFoldDB" id="A0A238JPF4"/>
<evidence type="ECO:0000313" key="2">
    <source>
        <dbReference type="EMBL" id="SMX32558.1"/>
    </source>
</evidence>
<dbReference type="Proteomes" id="UP000203464">
    <property type="component" value="Unassembled WGS sequence"/>
</dbReference>
<dbReference type="OrthoDB" id="7658992at2"/>
<keyword evidence="3" id="KW-1185">Reference proteome</keyword>
<proteinExistence type="predicted"/>
<reference evidence="3" key="1">
    <citation type="submission" date="2017-05" db="EMBL/GenBank/DDBJ databases">
        <authorList>
            <person name="Rodrigo-Torres L."/>
            <person name="Arahal R. D."/>
            <person name="Lucena T."/>
        </authorList>
    </citation>
    <scope>NUCLEOTIDE SEQUENCE [LARGE SCALE GENOMIC DNA]</scope>
    <source>
        <strain evidence="3">CECT 8868</strain>
    </source>
</reference>
<keyword evidence="1" id="KW-0732">Signal</keyword>
<feature type="signal peptide" evidence="1">
    <location>
        <begin position="1"/>
        <end position="23"/>
    </location>
</feature>